<dbReference type="EMBL" id="PXOG01000237">
    <property type="protein sequence ID" value="RGP65267.1"/>
    <property type="molecule type" value="Genomic_DNA"/>
</dbReference>
<evidence type="ECO:0000313" key="3">
    <source>
        <dbReference type="Proteomes" id="UP000266234"/>
    </source>
</evidence>
<accession>A0A395RZ39</accession>
<comment type="caution">
    <text evidence="2">The sequence shown here is derived from an EMBL/GenBank/DDBJ whole genome shotgun (WGS) entry which is preliminary data.</text>
</comment>
<dbReference type="Proteomes" id="UP000266234">
    <property type="component" value="Unassembled WGS sequence"/>
</dbReference>
<evidence type="ECO:0000256" key="1">
    <source>
        <dbReference type="SAM" id="Coils"/>
    </source>
</evidence>
<dbReference type="OrthoDB" id="427518at2759"/>
<sequence length="341" mass="38570">MTWKRFAVEQAKAVSYSLDSQNIDFWHVFASIAQSESLLFRIAGNMVHATSSLELIQCSAPMDKRMNSTSGYIAIQRSLNCIQVEDLSNAENSLKAWTPLAYEHTSLLERVVMSRKHMMLGRILRLEGAFEQSRLELKRAEEIMNEHNELNFEEDLRDFTCDYADTLRELDDLEAAEFLLRAEIMRRDRNSISDKSLLELALAEVLFAQGRFEDAEHLCSIIESRGDLLKFGRLRLLVTMAKLQHLQSAKEDALSRWTGAMGEIGQFPLTNGYTTRIIMLSIAELVGGGIEDEVEKAVRMTSLEKVDTLGKNARPGGTKNWIAGLCQWAESRGFADVLNEP</sequence>
<gene>
    <name evidence="2" type="ORF">FLONG3_9297</name>
</gene>
<protein>
    <submittedName>
        <fullName evidence="2">Uncharacterized protein</fullName>
    </submittedName>
</protein>
<reference evidence="2 3" key="1">
    <citation type="journal article" date="2018" name="PLoS Pathog.">
        <title>Evolution of structural diversity of trichothecenes, a family of toxins produced by plant pathogenic and entomopathogenic fungi.</title>
        <authorList>
            <person name="Proctor R.H."/>
            <person name="McCormick S.P."/>
            <person name="Kim H.S."/>
            <person name="Cardoza R.E."/>
            <person name="Stanley A.M."/>
            <person name="Lindo L."/>
            <person name="Kelly A."/>
            <person name="Brown D.W."/>
            <person name="Lee T."/>
            <person name="Vaughan M.M."/>
            <person name="Alexander N.J."/>
            <person name="Busman M."/>
            <person name="Gutierrez S."/>
        </authorList>
    </citation>
    <scope>NUCLEOTIDE SEQUENCE [LARGE SCALE GENOMIC DNA]</scope>
    <source>
        <strain evidence="2 3">NRRL 20695</strain>
    </source>
</reference>
<feature type="coiled-coil region" evidence="1">
    <location>
        <begin position="123"/>
        <end position="176"/>
    </location>
</feature>
<dbReference type="InterPro" id="IPR011990">
    <property type="entry name" value="TPR-like_helical_dom_sf"/>
</dbReference>
<dbReference type="Gene3D" id="1.25.40.10">
    <property type="entry name" value="Tetratricopeptide repeat domain"/>
    <property type="match status" value="1"/>
</dbReference>
<organism evidence="2 3">
    <name type="scientific">Fusarium longipes</name>
    <dbReference type="NCBI Taxonomy" id="694270"/>
    <lineage>
        <taxon>Eukaryota</taxon>
        <taxon>Fungi</taxon>
        <taxon>Dikarya</taxon>
        <taxon>Ascomycota</taxon>
        <taxon>Pezizomycotina</taxon>
        <taxon>Sordariomycetes</taxon>
        <taxon>Hypocreomycetidae</taxon>
        <taxon>Hypocreales</taxon>
        <taxon>Nectriaceae</taxon>
        <taxon>Fusarium</taxon>
    </lineage>
</organism>
<proteinExistence type="predicted"/>
<name>A0A395RZ39_9HYPO</name>
<dbReference type="STRING" id="694270.A0A395RZ39"/>
<evidence type="ECO:0000313" key="2">
    <source>
        <dbReference type="EMBL" id="RGP65267.1"/>
    </source>
</evidence>
<dbReference type="AlphaFoldDB" id="A0A395RZ39"/>
<keyword evidence="3" id="KW-1185">Reference proteome</keyword>
<keyword evidence="1" id="KW-0175">Coiled coil</keyword>